<name>A0A438H5B6_VITVI</name>
<evidence type="ECO:0000313" key="10">
    <source>
        <dbReference type="Proteomes" id="UP000288805"/>
    </source>
</evidence>
<feature type="region of interest" description="Disordered" evidence="4">
    <location>
        <begin position="1350"/>
        <end position="1370"/>
    </location>
</feature>
<evidence type="ECO:0000259" key="7">
    <source>
        <dbReference type="Pfam" id="PF13960"/>
    </source>
</evidence>
<dbReference type="GO" id="GO:0006508">
    <property type="term" value="P:proteolysis"/>
    <property type="evidence" value="ECO:0007669"/>
    <property type="project" value="UniProtKB-KW"/>
</dbReference>
<dbReference type="InterPro" id="IPR003653">
    <property type="entry name" value="Peptidase_C48_C"/>
</dbReference>
<dbReference type="InterPro" id="IPR025312">
    <property type="entry name" value="DUF4216"/>
</dbReference>
<dbReference type="InterPro" id="IPR029480">
    <property type="entry name" value="Transpos_assoc"/>
</dbReference>
<evidence type="ECO:0000259" key="6">
    <source>
        <dbReference type="Pfam" id="PF13952"/>
    </source>
</evidence>
<evidence type="ECO:0000259" key="8">
    <source>
        <dbReference type="Pfam" id="PF13963"/>
    </source>
</evidence>
<evidence type="ECO:0000259" key="5">
    <source>
        <dbReference type="Pfam" id="PF02902"/>
    </source>
</evidence>
<feature type="domain" description="Transposase-associated" evidence="8">
    <location>
        <begin position="3"/>
        <end position="74"/>
    </location>
</feature>
<dbReference type="Pfam" id="PF02992">
    <property type="entry name" value="Transposase_21"/>
    <property type="match status" value="1"/>
</dbReference>
<dbReference type="GO" id="GO:0008234">
    <property type="term" value="F:cysteine-type peptidase activity"/>
    <property type="evidence" value="ECO:0007669"/>
    <property type="project" value="InterPro"/>
</dbReference>
<organism evidence="9 10">
    <name type="scientific">Vitis vinifera</name>
    <name type="common">Grape</name>
    <dbReference type="NCBI Taxonomy" id="29760"/>
    <lineage>
        <taxon>Eukaryota</taxon>
        <taxon>Viridiplantae</taxon>
        <taxon>Streptophyta</taxon>
        <taxon>Embryophyta</taxon>
        <taxon>Tracheophyta</taxon>
        <taxon>Spermatophyta</taxon>
        <taxon>Magnoliopsida</taxon>
        <taxon>eudicotyledons</taxon>
        <taxon>Gunneridae</taxon>
        <taxon>Pentapetalae</taxon>
        <taxon>rosids</taxon>
        <taxon>Vitales</taxon>
        <taxon>Vitaceae</taxon>
        <taxon>Viteae</taxon>
        <taxon>Vitis</taxon>
    </lineage>
</organism>
<evidence type="ECO:0000256" key="4">
    <source>
        <dbReference type="SAM" id="MobiDB-lite"/>
    </source>
</evidence>
<sequence>MDRSWMSKDRRSKDYADGVESFIAFALQYSTYKNSIKCPCLQCGNMIFHIPQKIREHLFFYGIDQSYHTWYWHGDAAPSGPPTSRAEWHHTVEFNDVDSTIEMVQVAYDDRKNDPKLFETLLEDAQKPLYPGCRNFTKLSALVKLYNLKARYGWSDKSFSELLSILGDMLPLNNELPLSINELKDATSCPTCGTSRWKLDGTGPRKPGNDIDVYLAPLLDDLKMLWDVGVKCYDVHQQEVFTLRVVLLWTINDFPAYGNLSGCVVKGYFACPICGEDTFSHRLKHGKKNSYTGHRRFLPCNHPFRKQKKAFNGKQEFSSPPQPLSGEEILRKIDVISNSWGKNKNSRGKLNVNTTNCWKKKFIFFDLEYWKYLHVRHSLDVMHIEKNVCESIIGTLLNIPSKTKDGLNSRLDLLEMGLRCELGPSKVVDVSALDKLQNDLVVTLCLLEKYFPPSFFDIMFHLTVHLVREVRLCGPVYLRWMYPFERFMKVLKGYVRNRNRPEGCIVECYIVEEAIEFCTEYLSNVDAIGIPISANIDQKVEAPIPGGQVVTIDSNLWLHAHHYVLESTTIVQPYIEEHMEWLKLKNPCQSKRQKWLQDEHLRTFTYWLRKKIEAAIGNNEPISETLKWIAHGPSHYVSKYHGYVINGCRYHTKERDDLRATQNSGVSIVASTMQIASAKDQNPVFGELCFYDIITEIWDLDYTMFRIPVFKCDWVDNKNGIKVDDLGFTLVDFSKIAHKSDPFILTSQVKQVFYVQDQLDPRWLVVLSTPQKDFLDMEGGEDFVDNSIEHHPFIGALPQIEAFDVIDDSNATCHGMGCKSHKIGELVVHLTSYLGVLARTMVLIRYKTWHVVPKQLKDKLWDSIETVFSLNHKSRKNCMLTMGKCFRSFKNLLTVKYILPFEYQPELLKRLPIQYTFIEDEDWTIFVKDRLSDNFKMVASGSTETIDRSILWKKAREKKDDTFDEVAIPVIEKIDKLLKKSQENGRSVSGSNDILVEALGTPEYSGRVRAKGKHYTPRQYFNSVADRAVRDFIAASKEEQRIFQAEVLAKLSQVGAVTPQSDVSNSNMKQKQLLLPEAVDKPIRKVEDVRKCELAIGTKENIVAGGTIMLECGPNYLVVVDAPYDSSAPLPIPIPGQTTIVGAAIGYQVLWPTDLVIIRTPILASKKAKKQKVNEVEVKSKGEKAQDMKIFETLVGLMLSTSRTHPINFPDDVFGESFKTFMMKEDMEMIISSKEVSSNCILYYIWHLHRKLIDAKQAERYVFVNPALVSKAGMGEGSKENKSRVIADRLKNTKHAEYMLIPYNPDFHWVLVALEMKKMIAYYLDPMACQPCDDLKDIVNMAMRINPSEKTENIKEGANLGESGLPKTTR</sequence>
<gene>
    <name evidence="9" type="ORF">CK203_058219</name>
</gene>
<feature type="domain" description="DUF4216" evidence="6">
    <location>
        <begin position="698"/>
        <end position="766"/>
    </location>
</feature>
<dbReference type="SUPFAM" id="SSF54001">
    <property type="entry name" value="Cysteine proteinases"/>
    <property type="match status" value="1"/>
</dbReference>
<dbReference type="InterPro" id="IPR004242">
    <property type="entry name" value="Transposase_21"/>
</dbReference>
<evidence type="ECO:0000256" key="1">
    <source>
        <dbReference type="ARBA" id="ARBA00005234"/>
    </source>
</evidence>
<dbReference type="Pfam" id="PF13952">
    <property type="entry name" value="DUF4216"/>
    <property type="match status" value="1"/>
</dbReference>
<dbReference type="InterPro" id="IPR038765">
    <property type="entry name" value="Papain-like_cys_pep_sf"/>
</dbReference>
<keyword evidence="2" id="KW-0645">Protease</keyword>
<proteinExistence type="inferred from homology"/>
<feature type="domain" description="Ubiquitin-like protease family profile" evidence="5">
    <location>
        <begin position="1244"/>
        <end position="1333"/>
    </location>
</feature>
<dbReference type="Pfam" id="PF13960">
    <property type="entry name" value="DUF4218"/>
    <property type="match status" value="1"/>
</dbReference>
<protein>
    <recommendedName>
        <fullName evidence="11">Ubiquitin-like protease family profile domain-containing protein</fullName>
    </recommendedName>
</protein>
<evidence type="ECO:0000256" key="3">
    <source>
        <dbReference type="ARBA" id="ARBA00022801"/>
    </source>
</evidence>
<accession>A0A438H5B6</accession>
<comment type="caution">
    <text evidence="9">The sequence shown here is derived from an EMBL/GenBank/DDBJ whole genome shotgun (WGS) entry which is preliminary data.</text>
</comment>
<dbReference type="PANTHER" id="PTHR48258:SF9">
    <property type="entry name" value="OS01G0348150 PROTEIN"/>
    <property type="match status" value="1"/>
</dbReference>
<dbReference type="InterPro" id="IPR025452">
    <property type="entry name" value="DUF4218"/>
</dbReference>
<dbReference type="Proteomes" id="UP000288805">
    <property type="component" value="Unassembled WGS sequence"/>
</dbReference>
<dbReference type="Pfam" id="PF13963">
    <property type="entry name" value="Transpos_assoc"/>
    <property type="match status" value="1"/>
</dbReference>
<reference evidence="9 10" key="1">
    <citation type="journal article" date="2018" name="PLoS Genet.">
        <title>Population sequencing reveals clonal diversity and ancestral inbreeding in the grapevine cultivar Chardonnay.</title>
        <authorList>
            <person name="Roach M.J."/>
            <person name="Johnson D.L."/>
            <person name="Bohlmann J."/>
            <person name="van Vuuren H.J."/>
            <person name="Jones S.J."/>
            <person name="Pretorius I.S."/>
            <person name="Schmidt S.A."/>
            <person name="Borneman A.R."/>
        </authorList>
    </citation>
    <scope>NUCLEOTIDE SEQUENCE [LARGE SCALE GENOMIC DNA]</scope>
    <source>
        <strain evidence="10">cv. Chardonnay</strain>
        <tissue evidence="9">Leaf</tissue>
    </source>
</reference>
<comment type="similarity">
    <text evidence="1">Belongs to the peptidase C48 family.</text>
</comment>
<dbReference type="PANTHER" id="PTHR48258">
    <property type="entry name" value="DUF4218 DOMAIN-CONTAINING PROTEIN-RELATED"/>
    <property type="match status" value="1"/>
</dbReference>
<feature type="domain" description="DUF4218" evidence="7">
    <location>
        <begin position="425"/>
        <end position="527"/>
    </location>
</feature>
<dbReference type="Pfam" id="PF02902">
    <property type="entry name" value="Peptidase_C48"/>
    <property type="match status" value="1"/>
</dbReference>
<dbReference type="EMBL" id="QGNW01000275">
    <property type="protein sequence ID" value="RVW79770.1"/>
    <property type="molecule type" value="Genomic_DNA"/>
</dbReference>
<evidence type="ECO:0000313" key="9">
    <source>
        <dbReference type="EMBL" id="RVW79770.1"/>
    </source>
</evidence>
<dbReference type="Gene3D" id="3.40.395.10">
    <property type="entry name" value="Adenoviral Proteinase, Chain A"/>
    <property type="match status" value="1"/>
</dbReference>
<evidence type="ECO:0000256" key="2">
    <source>
        <dbReference type="ARBA" id="ARBA00022670"/>
    </source>
</evidence>
<evidence type="ECO:0008006" key="11">
    <source>
        <dbReference type="Google" id="ProtNLM"/>
    </source>
</evidence>
<keyword evidence="3" id="KW-0378">Hydrolase</keyword>